<dbReference type="PROSITE" id="PS50109">
    <property type="entry name" value="HIS_KIN"/>
    <property type="match status" value="1"/>
</dbReference>
<evidence type="ECO:0000313" key="12">
    <source>
        <dbReference type="EMBL" id="GLC28435.1"/>
    </source>
</evidence>
<dbReference type="Pfam" id="PF13185">
    <property type="entry name" value="GAF_2"/>
    <property type="match status" value="2"/>
</dbReference>
<dbReference type="SUPFAM" id="SSF55874">
    <property type="entry name" value="ATPase domain of HSP90 chaperone/DNA topoisomerase II/histidine kinase"/>
    <property type="match status" value="1"/>
</dbReference>
<dbReference type="PANTHER" id="PTHR43065:SF10">
    <property type="entry name" value="PEROXIDE STRESS-ACTIVATED HISTIDINE KINASE MAK3"/>
    <property type="match status" value="1"/>
</dbReference>
<gene>
    <name evidence="12" type="ORF">rosag_49480</name>
</gene>
<dbReference type="Pfam" id="PF08448">
    <property type="entry name" value="PAS_4"/>
    <property type="match status" value="2"/>
</dbReference>
<dbReference type="NCBIfam" id="TIGR00229">
    <property type="entry name" value="sensory_box"/>
    <property type="match status" value="2"/>
</dbReference>
<dbReference type="EMBL" id="BRXS01000010">
    <property type="protein sequence ID" value="GLC28435.1"/>
    <property type="molecule type" value="Genomic_DNA"/>
</dbReference>
<dbReference type="Gene3D" id="1.10.287.130">
    <property type="match status" value="1"/>
</dbReference>
<dbReference type="SUPFAM" id="SSF55781">
    <property type="entry name" value="GAF domain-like"/>
    <property type="match status" value="2"/>
</dbReference>
<dbReference type="Pfam" id="PF13188">
    <property type="entry name" value="PAS_8"/>
    <property type="match status" value="1"/>
</dbReference>
<reference evidence="12" key="1">
    <citation type="submission" date="2022-08" db="EMBL/GenBank/DDBJ databases">
        <title>Draft genome sequencing of Roseisolibacter agri AW1220.</title>
        <authorList>
            <person name="Tobiishi Y."/>
            <person name="Tonouchi A."/>
        </authorList>
    </citation>
    <scope>NUCLEOTIDE SEQUENCE</scope>
    <source>
        <strain evidence="12">AW1220</strain>
    </source>
</reference>
<dbReference type="AlphaFoldDB" id="A0AA37V2V7"/>
<sequence>MTHPEIADAGIDAGTVLRVVADATGAAAAADGPDARLRALLAGMRALGFGRAVLEVRDGAMERTLLVAEGFEDEAAVRALPETLVAGRVWRRWLRLLERRRAQVGLGAGYWLDLRDPWARDEFGAAFGGAAAAGVYVLAARGADGVCHATVLLEGATGAPPAEPVVQGIALLASHLAHECVRTDLAALAAQRAERLQRLYDAGGALTRSLDAQEVVRELARQVARLVPHDGLVVAHPDLERGIVRTAIRQIQGIQRPRADQPLGAGPIGEVARTGVTVRVDDYDAARSPLAAADDLVGDGGPARSVLAVPMRVGTQLVGVLAVHAAAPRAFGPEHEELLRTLAAQAGTAIANARLFAESEAERRQSEALVAVARAVGASLRLGEVLRLVLRHTVGLLHTEGACIALKRDGWLHVVAGVGCVELLAGVHLPIEGSLLGRAMEEGAPLVLNEVSRHAQSVAALESVAPIQKTVVVPLRTAHGVIGAIAVVNRAADFGAEDARVLERLAEQVAVAIVNARLFEEAEASTREWQVSFDAIAAGMAVLDEDGRIVRCNARAAELLGAASPWALYGASLDARLAGRDETGRLGHAMVAPVVRDGEDDEELPADGTAPSASALVRAALRQGAPARALLRAADGAAGERGPLTPDVPGRVFDLVAAPHPGGGAVVTFDDVTGQLALAERYRSVVETTGDAIVISDRDGRITFANPAALALFGRGEALLGAHASELVRADDAEEVVQRSALGREGQPQRYEVVVVRPDGAERVVQVSNAPLREVGATSGVVASLRDVTEERRAQEDVLASEARYSRLVESASDAIFTIDSLGRLTSVNRAMELATGHPRATLIGQHCSAVADPRDREAVVAIVEATLRGERVRRELRYRDRQGRARVASVITSPVVEHGVVDGALGVVRDVTGERRLAEQLLQREKLAAMGQLVSGVAHELNNPLAGVLAFSELLLAEPALDAASGPEARELRELTDTIHREARRAARIVGKLLAFARQHPPQRAATDLNRVVLDALDLRRYALRAQQVDIVLELDYELPATLADGPQLQQVFLNLITNAEHALVRHAGERRLTVRTRRDEQRLFVVVADSGPGLTPEDRQRIFEPFFTTKPVGEGTGLGLAVSSGIVREHGGRLSVDVAPGGGAAFTVELPCVEPPDDAFVVGAESAASQGSIG</sequence>
<evidence type="ECO:0000259" key="9">
    <source>
        <dbReference type="PROSITE" id="PS50109"/>
    </source>
</evidence>
<dbReference type="GO" id="GO:0005524">
    <property type="term" value="F:ATP binding"/>
    <property type="evidence" value="ECO:0007669"/>
    <property type="project" value="UniProtKB-KW"/>
</dbReference>
<dbReference type="SMART" id="SM00091">
    <property type="entry name" value="PAS"/>
    <property type="match status" value="3"/>
</dbReference>
<protein>
    <recommendedName>
        <fullName evidence="2">histidine kinase</fullName>
        <ecNumber evidence="2">2.7.13.3</ecNumber>
    </recommendedName>
</protein>
<feature type="domain" description="PAC" evidence="11">
    <location>
        <begin position="749"/>
        <end position="800"/>
    </location>
</feature>
<dbReference type="PROSITE" id="PS50112">
    <property type="entry name" value="PAS"/>
    <property type="match status" value="3"/>
</dbReference>
<feature type="domain" description="PAS" evidence="10">
    <location>
        <begin position="801"/>
        <end position="871"/>
    </location>
</feature>
<dbReference type="SMART" id="SM00065">
    <property type="entry name" value="GAF"/>
    <property type="match status" value="2"/>
</dbReference>
<dbReference type="RefSeq" id="WP_284352833.1">
    <property type="nucleotide sequence ID" value="NZ_BRXS01000010.1"/>
</dbReference>
<dbReference type="Gene3D" id="3.30.450.20">
    <property type="entry name" value="PAS domain"/>
    <property type="match status" value="3"/>
</dbReference>
<keyword evidence="13" id="KW-1185">Reference proteome</keyword>
<dbReference type="SMART" id="SM00388">
    <property type="entry name" value="HisKA"/>
    <property type="match status" value="1"/>
</dbReference>
<dbReference type="InterPro" id="IPR005467">
    <property type="entry name" value="His_kinase_dom"/>
</dbReference>
<evidence type="ECO:0000259" key="11">
    <source>
        <dbReference type="PROSITE" id="PS50113"/>
    </source>
</evidence>
<proteinExistence type="predicted"/>
<keyword evidence="3" id="KW-0597">Phosphoprotein</keyword>
<dbReference type="SMART" id="SM00086">
    <property type="entry name" value="PAC"/>
    <property type="match status" value="2"/>
</dbReference>
<evidence type="ECO:0000259" key="10">
    <source>
        <dbReference type="PROSITE" id="PS50112"/>
    </source>
</evidence>
<comment type="caution">
    <text evidence="12">The sequence shown here is derived from an EMBL/GenBank/DDBJ whole genome shotgun (WGS) entry which is preliminary data.</text>
</comment>
<evidence type="ECO:0000256" key="8">
    <source>
        <dbReference type="ARBA" id="ARBA00023012"/>
    </source>
</evidence>
<dbReference type="InterPro" id="IPR004358">
    <property type="entry name" value="Sig_transdc_His_kin-like_C"/>
</dbReference>
<evidence type="ECO:0000256" key="7">
    <source>
        <dbReference type="ARBA" id="ARBA00022840"/>
    </source>
</evidence>
<keyword evidence="8" id="KW-0902">Two-component regulatory system</keyword>
<dbReference type="SUPFAM" id="SSF47384">
    <property type="entry name" value="Homodimeric domain of signal transducing histidine kinase"/>
    <property type="match status" value="1"/>
</dbReference>
<dbReference type="CDD" id="cd00082">
    <property type="entry name" value="HisKA"/>
    <property type="match status" value="1"/>
</dbReference>
<evidence type="ECO:0000256" key="4">
    <source>
        <dbReference type="ARBA" id="ARBA00022679"/>
    </source>
</evidence>
<dbReference type="InterPro" id="IPR035965">
    <property type="entry name" value="PAS-like_dom_sf"/>
</dbReference>
<organism evidence="12 13">
    <name type="scientific">Roseisolibacter agri</name>
    <dbReference type="NCBI Taxonomy" id="2014610"/>
    <lineage>
        <taxon>Bacteria</taxon>
        <taxon>Pseudomonadati</taxon>
        <taxon>Gemmatimonadota</taxon>
        <taxon>Gemmatimonadia</taxon>
        <taxon>Gemmatimonadales</taxon>
        <taxon>Gemmatimonadaceae</taxon>
        <taxon>Roseisolibacter</taxon>
    </lineage>
</organism>
<dbReference type="SMART" id="SM00387">
    <property type="entry name" value="HATPase_c"/>
    <property type="match status" value="1"/>
</dbReference>
<dbReference type="EC" id="2.7.13.3" evidence="2"/>
<dbReference type="InterPro" id="IPR003661">
    <property type="entry name" value="HisK_dim/P_dom"/>
</dbReference>
<evidence type="ECO:0000256" key="1">
    <source>
        <dbReference type="ARBA" id="ARBA00000085"/>
    </source>
</evidence>
<name>A0AA37V2V7_9BACT</name>
<dbReference type="Gene3D" id="3.30.565.10">
    <property type="entry name" value="Histidine kinase-like ATPase, C-terminal domain"/>
    <property type="match status" value="1"/>
</dbReference>
<dbReference type="PANTHER" id="PTHR43065">
    <property type="entry name" value="SENSOR HISTIDINE KINASE"/>
    <property type="match status" value="1"/>
</dbReference>
<dbReference type="InterPro" id="IPR013656">
    <property type="entry name" value="PAS_4"/>
</dbReference>
<dbReference type="Pfam" id="PF00512">
    <property type="entry name" value="HisKA"/>
    <property type="match status" value="1"/>
</dbReference>
<keyword evidence="6" id="KW-0418">Kinase</keyword>
<feature type="domain" description="PAS" evidence="10">
    <location>
        <begin position="525"/>
        <end position="561"/>
    </location>
</feature>
<dbReference type="PRINTS" id="PR00344">
    <property type="entry name" value="BCTRLSENSOR"/>
</dbReference>
<keyword evidence="5" id="KW-0547">Nucleotide-binding</keyword>
<dbReference type="InterPro" id="IPR003018">
    <property type="entry name" value="GAF"/>
</dbReference>
<dbReference type="InterPro" id="IPR003594">
    <property type="entry name" value="HATPase_dom"/>
</dbReference>
<dbReference type="InterPro" id="IPR036890">
    <property type="entry name" value="HATPase_C_sf"/>
</dbReference>
<comment type="catalytic activity">
    <reaction evidence="1">
        <text>ATP + protein L-histidine = ADP + protein N-phospho-L-histidine.</text>
        <dbReference type="EC" id="2.7.13.3"/>
    </reaction>
</comment>
<dbReference type="SUPFAM" id="SSF55785">
    <property type="entry name" value="PYP-like sensor domain (PAS domain)"/>
    <property type="match status" value="3"/>
</dbReference>
<evidence type="ECO:0000313" key="13">
    <source>
        <dbReference type="Proteomes" id="UP001161325"/>
    </source>
</evidence>
<dbReference type="Pfam" id="PF02518">
    <property type="entry name" value="HATPase_c"/>
    <property type="match status" value="1"/>
</dbReference>
<dbReference type="PROSITE" id="PS50096">
    <property type="entry name" value="IQ"/>
    <property type="match status" value="1"/>
</dbReference>
<dbReference type="Proteomes" id="UP001161325">
    <property type="component" value="Unassembled WGS sequence"/>
</dbReference>
<feature type="domain" description="PAS" evidence="10">
    <location>
        <begin position="678"/>
        <end position="714"/>
    </location>
</feature>
<evidence type="ECO:0000256" key="3">
    <source>
        <dbReference type="ARBA" id="ARBA00022553"/>
    </source>
</evidence>
<dbReference type="CDD" id="cd00130">
    <property type="entry name" value="PAS"/>
    <property type="match status" value="3"/>
</dbReference>
<dbReference type="InterPro" id="IPR029016">
    <property type="entry name" value="GAF-like_dom_sf"/>
</dbReference>
<dbReference type="PROSITE" id="PS50113">
    <property type="entry name" value="PAC"/>
    <property type="match status" value="1"/>
</dbReference>
<evidence type="ECO:0000256" key="6">
    <source>
        <dbReference type="ARBA" id="ARBA00022777"/>
    </source>
</evidence>
<keyword evidence="7" id="KW-0067">ATP-binding</keyword>
<dbReference type="InterPro" id="IPR000014">
    <property type="entry name" value="PAS"/>
</dbReference>
<dbReference type="Gene3D" id="3.30.450.40">
    <property type="match status" value="2"/>
</dbReference>
<evidence type="ECO:0000256" key="2">
    <source>
        <dbReference type="ARBA" id="ARBA00012438"/>
    </source>
</evidence>
<dbReference type="InterPro" id="IPR036097">
    <property type="entry name" value="HisK_dim/P_sf"/>
</dbReference>
<feature type="domain" description="Histidine kinase" evidence="9">
    <location>
        <begin position="937"/>
        <end position="1156"/>
    </location>
</feature>
<dbReference type="InterPro" id="IPR001610">
    <property type="entry name" value="PAC"/>
</dbReference>
<evidence type="ECO:0000256" key="5">
    <source>
        <dbReference type="ARBA" id="ARBA00022741"/>
    </source>
</evidence>
<keyword evidence="4" id="KW-0808">Transferase</keyword>
<dbReference type="GO" id="GO:0000155">
    <property type="term" value="F:phosphorelay sensor kinase activity"/>
    <property type="evidence" value="ECO:0007669"/>
    <property type="project" value="InterPro"/>
</dbReference>
<accession>A0AA37V2V7</accession>
<dbReference type="InterPro" id="IPR000700">
    <property type="entry name" value="PAS-assoc_C"/>
</dbReference>